<evidence type="ECO:0000313" key="2">
    <source>
        <dbReference type="EMBL" id="EEN82075.1"/>
    </source>
</evidence>
<evidence type="ECO:0000256" key="1">
    <source>
        <dbReference type="SAM" id="SignalP"/>
    </source>
</evidence>
<reference evidence="2 3" key="1">
    <citation type="submission" date="2009-04" db="EMBL/GenBank/DDBJ databases">
        <authorList>
            <person name="Sebastian Y."/>
            <person name="Madupu R."/>
            <person name="Durkin A.S."/>
            <person name="Torralba M."/>
            <person name="Methe B."/>
            <person name="Sutton G.G."/>
            <person name="Strausberg R.L."/>
            <person name="Nelson K.E."/>
        </authorList>
    </citation>
    <scope>NUCLEOTIDE SEQUENCE [LARGE SCALE GENOMIC DNA]</scope>
    <source>
        <strain evidence="3">ATCC 35406 / BCRC 14492 / JCM 8526 / NCTC 13058 / HG 370</strain>
    </source>
</reference>
<keyword evidence="1" id="KW-0732">Signal</keyword>
<dbReference type="RefSeq" id="WP_004334957.1">
    <property type="nucleotide sequence ID" value="NZ_ACNN01000034.1"/>
</dbReference>
<gene>
    <name evidence="2" type="ORF">POREN0001_1622</name>
</gene>
<organism evidence="2 3">
    <name type="scientific">Porphyromonas endodontalis (strain ATCC 35406 / DSM 24491 / JCM 8526 / CCUG 16442 / BCRC 14492 / NCTC 13058 / HG 370)</name>
    <name type="common">Bacteroides endodontalis</name>
    <dbReference type="NCBI Taxonomy" id="553175"/>
    <lineage>
        <taxon>Bacteria</taxon>
        <taxon>Pseudomonadati</taxon>
        <taxon>Bacteroidota</taxon>
        <taxon>Bacteroidia</taxon>
        <taxon>Bacteroidales</taxon>
        <taxon>Porphyromonadaceae</taxon>
        <taxon>Porphyromonas</taxon>
    </lineage>
</organism>
<dbReference type="AlphaFoldDB" id="C3JCK7"/>
<comment type="caution">
    <text evidence="2">The sequence shown here is derived from an EMBL/GenBank/DDBJ whole genome shotgun (WGS) entry which is preliminary data.</text>
</comment>
<evidence type="ECO:0008006" key="4">
    <source>
        <dbReference type="Google" id="ProtNLM"/>
    </source>
</evidence>
<dbReference type="eggNOG" id="ENOG5033Q3W">
    <property type="taxonomic scope" value="Bacteria"/>
</dbReference>
<accession>C3JCK7</accession>
<dbReference type="EMBL" id="ACNN01000034">
    <property type="protein sequence ID" value="EEN82075.1"/>
    <property type="molecule type" value="Genomic_DNA"/>
</dbReference>
<name>C3JCK7_POREA</name>
<dbReference type="Proteomes" id="UP000004295">
    <property type="component" value="Unassembled WGS sequence"/>
</dbReference>
<evidence type="ECO:0000313" key="3">
    <source>
        <dbReference type="Proteomes" id="UP000004295"/>
    </source>
</evidence>
<proteinExistence type="predicted"/>
<keyword evidence="3" id="KW-1185">Reference proteome</keyword>
<sequence>MNKQTLRTILLALVATLGVGTALAQTEYDLQIAGTKVNSNNCNNLSIIEGVTGTAKYDNTTRTLTLDNATIHTTAEGDNGVGIIHGIDNLKIQLIGKNTISAEGSVGMINGGICTLTGSGELIVNGSTTASKKENRLGILNRNTITVSGCTLEASGGESGLSSGYWKFDHCNVRVKGGGSSENKYVGSIDYMWDKEPEFTGCAITTPMGAYWKEFQIKGSSYYTLFGADNMVITDWVTISKGASSIGEVKANVPQKKRGIYNLEGIRLSSEWKDLPAGIYIVDGEKRIKE</sequence>
<protein>
    <recommendedName>
        <fullName evidence="4">50S ribosomal protein L7/L12</fullName>
    </recommendedName>
</protein>
<feature type="signal peptide" evidence="1">
    <location>
        <begin position="1"/>
        <end position="24"/>
    </location>
</feature>
<feature type="chain" id="PRO_5002928064" description="50S ribosomal protein L7/L12" evidence="1">
    <location>
        <begin position="25"/>
        <end position="290"/>
    </location>
</feature>
<dbReference type="GeneID" id="93365723"/>